<gene>
    <name evidence="2" type="ORF">DRV84_14680</name>
</gene>
<evidence type="ECO:0000259" key="1">
    <source>
        <dbReference type="Pfam" id="PF01593"/>
    </source>
</evidence>
<dbReference type="AlphaFoldDB" id="A0A3D9BJY3"/>
<protein>
    <submittedName>
        <fullName evidence="2">FAD-dependent oxidoreductase</fullName>
    </submittedName>
</protein>
<dbReference type="EMBL" id="QOHR01000046">
    <property type="protein sequence ID" value="REC53767.1"/>
    <property type="molecule type" value="Genomic_DNA"/>
</dbReference>
<evidence type="ECO:0000313" key="3">
    <source>
        <dbReference type="Proteomes" id="UP000257131"/>
    </source>
</evidence>
<dbReference type="Gene3D" id="3.50.50.60">
    <property type="entry name" value="FAD/NAD(P)-binding domain"/>
    <property type="match status" value="1"/>
</dbReference>
<evidence type="ECO:0000313" key="2">
    <source>
        <dbReference type="EMBL" id="REC53767.1"/>
    </source>
</evidence>
<dbReference type="Pfam" id="PF01593">
    <property type="entry name" value="Amino_oxidase"/>
    <property type="match status" value="1"/>
</dbReference>
<dbReference type="Gene3D" id="3.90.660.10">
    <property type="match status" value="1"/>
</dbReference>
<dbReference type="InterPro" id="IPR036188">
    <property type="entry name" value="FAD/NAD-bd_sf"/>
</dbReference>
<dbReference type="PANTHER" id="PTHR16128">
    <property type="entry name" value="FAD/NAD(P)-BINDING OXIDOREDUCTASE FAMILY PROTEIN"/>
    <property type="match status" value="1"/>
</dbReference>
<dbReference type="InterPro" id="IPR002937">
    <property type="entry name" value="Amino_oxidase"/>
</dbReference>
<dbReference type="Pfam" id="PF13450">
    <property type="entry name" value="NAD_binding_8"/>
    <property type="match status" value="1"/>
</dbReference>
<comment type="caution">
    <text evidence="2">The sequence shown here is derived from an EMBL/GenBank/DDBJ whole genome shotgun (WGS) entry which is preliminary data.</text>
</comment>
<dbReference type="OrthoDB" id="5792777at2"/>
<sequence length="321" mass="33361">MTTDVLVVGAGMAGLACARALDRAGRGCLVIDKGRGAGGRMATRRVALGDDEVRFDHGAQYFTVRDPGFAALIDALPGATAIWEDGGAEPHRVGRPGMSALPRAMAEGLELRTGVEVTGLARAGAGWRVATTAGPIEAAHVVLTIPAPQAARLPGLPAALADRLRGVEMAPCLTLMAAFPDDLPRPAVQLRPDTGPLGWIARDSAKPGRAERVTTWVAQATPEWSRAHLEEDRATIARRLLPALAAAIGADPDAALHVAGHRWRYARVTTPLGAPVLSGAEGTLHLGGDWALGARVEAAWQSGAAIAADLLTTNERTEAPT</sequence>
<feature type="domain" description="Amine oxidase" evidence="1">
    <location>
        <begin position="86"/>
        <end position="311"/>
    </location>
</feature>
<dbReference type="GO" id="GO:0016491">
    <property type="term" value="F:oxidoreductase activity"/>
    <property type="evidence" value="ECO:0007669"/>
    <property type="project" value="InterPro"/>
</dbReference>
<organism evidence="2 3">
    <name type="scientific">Rhodosalinus sediminis</name>
    <dbReference type="NCBI Taxonomy" id="1940533"/>
    <lineage>
        <taxon>Bacteria</taxon>
        <taxon>Pseudomonadati</taxon>
        <taxon>Pseudomonadota</taxon>
        <taxon>Alphaproteobacteria</taxon>
        <taxon>Rhodobacterales</taxon>
        <taxon>Paracoccaceae</taxon>
        <taxon>Rhodosalinus</taxon>
    </lineage>
</organism>
<keyword evidence="3" id="KW-1185">Reference proteome</keyword>
<name>A0A3D9BJY3_9RHOB</name>
<proteinExistence type="predicted"/>
<dbReference type="RefSeq" id="WP_115982030.1">
    <property type="nucleotide sequence ID" value="NZ_QOHR01000046.1"/>
</dbReference>
<accession>A0A3D9BJY3</accession>
<dbReference type="Proteomes" id="UP000257131">
    <property type="component" value="Unassembled WGS sequence"/>
</dbReference>
<reference evidence="2 3" key="1">
    <citation type="journal article" date="2017" name="Int. J. Syst. Evol. Microbiol.">
        <title>Rhodosalinus sediminis gen. nov., sp. nov., isolated from marine saltern.</title>
        <authorList>
            <person name="Guo L.Y."/>
            <person name="Ling S.K."/>
            <person name="Li C.M."/>
            <person name="Chen G.J."/>
            <person name="Du Z.J."/>
        </authorList>
    </citation>
    <scope>NUCLEOTIDE SEQUENCE [LARGE SCALE GENOMIC DNA]</scope>
    <source>
        <strain evidence="2 3">WDN1C137</strain>
    </source>
</reference>
<dbReference type="PANTHER" id="PTHR16128:SF5">
    <property type="entry name" value="FAD_NAD(P)-BINDING OXIDOREDUCTASE FAMILY PROTEIN"/>
    <property type="match status" value="1"/>
</dbReference>
<dbReference type="SUPFAM" id="SSF51905">
    <property type="entry name" value="FAD/NAD(P)-binding domain"/>
    <property type="match status" value="1"/>
</dbReference>